<protein>
    <submittedName>
        <fullName evidence="8">Sigma-70 family RNA polymerase sigma factor</fullName>
    </submittedName>
</protein>
<evidence type="ECO:0000256" key="2">
    <source>
        <dbReference type="ARBA" id="ARBA00023015"/>
    </source>
</evidence>
<dbReference type="EMBL" id="JAMQAW010000025">
    <property type="protein sequence ID" value="MCM2390634.1"/>
    <property type="molecule type" value="Genomic_DNA"/>
</dbReference>
<dbReference type="PANTHER" id="PTHR43133">
    <property type="entry name" value="RNA POLYMERASE ECF-TYPE SIGMA FACTO"/>
    <property type="match status" value="1"/>
</dbReference>
<comment type="caution">
    <text evidence="8">The sequence shown here is derived from an EMBL/GenBank/DDBJ whole genome shotgun (WGS) entry which is preliminary data.</text>
</comment>
<dbReference type="PANTHER" id="PTHR43133:SF8">
    <property type="entry name" value="RNA POLYMERASE SIGMA FACTOR HI_1459-RELATED"/>
    <property type="match status" value="1"/>
</dbReference>
<comment type="similarity">
    <text evidence="1">Belongs to the sigma-70 factor family. ECF subfamily.</text>
</comment>
<evidence type="ECO:0000313" key="8">
    <source>
        <dbReference type="EMBL" id="MCM2390634.1"/>
    </source>
</evidence>
<evidence type="ECO:0000259" key="6">
    <source>
        <dbReference type="Pfam" id="PF04542"/>
    </source>
</evidence>
<dbReference type="InterPro" id="IPR039425">
    <property type="entry name" value="RNA_pol_sigma-70-like"/>
</dbReference>
<sequence length="189" mass="21455">MNENIAEEDFTALYRRHHGDISAYVRRRIDTDQVAEVVAEVFTIAWRRWDELPAARPLPWLYGVARRTLANAYRAERRRLSLTTLLENGPDHSAGDHSDAVIERLQLADAFERLSDKDQEALRLMVWEEMAPSDAAKVIGCSVATYQVRLHRARKRLRSHLAAASSRDSVDSGATVWQSRKSQWGGADA</sequence>
<evidence type="ECO:0000259" key="7">
    <source>
        <dbReference type="Pfam" id="PF08281"/>
    </source>
</evidence>
<evidence type="ECO:0000313" key="9">
    <source>
        <dbReference type="Proteomes" id="UP001431429"/>
    </source>
</evidence>
<dbReference type="CDD" id="cd06171">
    <property type="entry name" value="Sigma70_r4"/>
    <property type="match status" value="1"/>
</dbReference>
<reference evidence="8" key="1">
    <citation type="submission" date="2022-06" db="EMBL/GenBank/DDBJ databases">
        <title>Genome public.</title>
        <authorList>
            <person name="Sun Q."/>
        </authorList>
    </citation>
    <scope>NUCLEOTIDE SEQUENCE</scope>
    <source>
        <strain evidence="8">CWNU-1</strain>
    </source>
</reference>
<feature type="domain" description="RNA polymerase sigma factor 70 region 4 type 2" evidence="7">
    <location>
        <begin position="105"/>
        <end position="157"/>
    </location>
</feature>
<evidence type="ECO:0000256" key="5">
    <source>
        <dbReference type="ARBA" id="ARBA00023163"/>
    </source>
</evidence>
<feature type="domain" description="RNA polymerase sigma-70 region 2" evidence="6">
    <location>
        <begin position="13"/>
        <end position="79"/>
    </location>
</feature>
<dbReference type="SUPFAM" id="SSF88659">
    <property type="entry name" value="Sigma3 and sigma4 domains of RNA polymerase sigma factors"/>
    <property type="match status" value="1"/>
</dbReference>
<dbReference type="Proteomes" id="UP001431429">
    <property type="component" value="Unassembled WGS sequence"/>
</dbReference>
<organism evidence="8 9">
    <name type="scientific">Streptomyces albipurpureus</name>
    <dbReference type="NCBI Taxonomy" id="2897419"/>
    <lineage>
        <taxon>Bacteria</taxon>
        <taxon>Bacillati</taxon>
        <taxon>Actinomycetota</taxon>
        <taxon>Actinomycetes</taxon>
        <taxon>Kitasatosporales</taxon>
        <taxon>Streptomycetaceae</taxon>
        <taxon>Streptomyces</taxon>
    </lineage>
</organism>
<dbReference type="Gene3D" id="1.10.1740.10">
    <property type="match status" value="1"/>
</dbReference>
<dbReference type="SUPFAM" id="SSF88946">
    <property type="entry name" value="Sigma2 domain of RNA polymerase sigma factors"/>
    <property type="match status" value="1"/>
</dbReference>
<keyword evidence="5" id="KW-0804">Transcription</keyword>
<dbReference type="NCBIfam" id="TIGR02937">
    <property type="entry name" value="sigma70-ECF"/>
    <property type="match status" value="1"/>
</dbReference>
<accession>A0ABT0UPT5</accession>
<keyword evidence="2" id="KW-0805">Transcription regulation</keyword>
<dbReference type="Gene3D" id="1.10.10.10">
    <property type="entry name" value="Winged helix-like DNA-binding domain superfamily/Winged helix DNA-binding domain"/>
    <property type="match status" value="1"/>
</dbReference>
<keyword evidence="3" id="KW-0731">Sigma factor</keyword>
<dbReference type="RefSeq" id="WP_250920968.1">
    <property type="nucleotide sequence ID" value="NZ_JAMQAW010000025.1"/>
</dbReference>
<dbReference type="Pfam" id="PF04542">
    <property type="entry name" value="Sigma70_r2"/>
    <property type="match status" value="1"/>
</dbReference>
<evidence type="ECO:0000256" key="1">
    <source>
        <dbReference type="ARBA" id="ARBA00010641"/>
    </source>
</evidence>
<dbReference type="InterPro" id="IPR013325">
    <property type="entry name" value="RNA_pol_sigma_r2"/>
</dbReference>
<name>A0ABT0UPT5_9ACTN</name>
<evidence type="ECO:0000256" key="4">
    <source>
        <dbReference type="ARBA" id="ARBA00023125"/>
    </source>
</evidence>
<gene>
    <name evidence="8" type="ORF">NBG84_20425</name>
</gene>
<dbReference type="Pfam" id="PF08281">
    <property type="entry name" value="Sigma70_r4_2"/>
    <property type="match status" value="1"/>
</dbReference>
<keyword evidence="4" id="KW-0238">DNA-binding</keyword>
<dbReference type="InterPro" id="IPR036388">
    <property type="entry name" value="WH-like_DNA-bd_sf"/>
</dbReference>
<evidence type="ECO:0000256" key="3">
    <source>
        <dbReference type="ARBA" id="ARBA00023082"/>
    </source>
</evidence>
<dbReference type="InterPro" id="IPR007627">
    <property type="entry name" value="RNA_pol_sigma70_r2"/>
</dbReference>
<dbReference type="InterPro" id="IPR013249">
    <property type="entry name" value="RNA_pol_sigma70_r4_t2"/>
</dbReference>
<dbReference type="InterPro" id="IPR014284">
    <property type="entry name" value="RNA_pol_sigma-70_dom"/>
</dbReference>
<keyword evidence="9" id="KW-1185">Reference proteome</keyword>
<proteinExistence type="inferred from homology"/>
<dbReference type="InterPro" id="IPR013324">
    <property type="entry name" value="RNA_pol_sigma_r3/r4-like"/>
</dbReference>